<keyword evidence="9" id="KW-1185">Reference proteome</keyword>
<keyword evidence="3" id="KW-0274">FAD</keyword>
<keyword evidence="2" id="KW-0285">Flavoprotein</keyword>
<dbReference type="InterPro" id="IPR050641">
    <property type="entry name" value="RIFMO-like"/>
</dbReference>
<dbReference type="InterPro" id="IPR002938">
    <property type="entry name" value="FAD-bd"/>
</dbReference>
<evidence type="ECO:0000256" key="3">
    <source>
        <dbReference type="ARBA" id="ARBA00022827"/>
    </source>
</evidence>
<dbReference type="Proteomes" id="UP001412239">
    <property type="component" value="Unassembled WGS sequence"/>
</dbReference>
<evidence type="ECO:0000256" key="1">
    <source>
        <dbReference type="ARBA" id="ARBA00007801"/>
    </source>
</evidence>
<gene>
    <name evidence="8" type="ORF">GSTUAT00000429001</name>
</gene>
<feature type="region of interest" description="Disordered" evidence="5">
    <location>
        <begin position="1"/>
        <end position="38"/>
    </location>
</feature>
<accession>A0A292Q6U5</accession>
<dbReference type="SUPFAM" id="SSF51905">
    <property type="entry name" value="FAD/NAD(P)-binding domain"/>
    <property type="match status" value="1"/>
</dbReference>
<dbReference type="InterPro" id="IPR038220">
    <property type="entry name" value="PHOX_C_sf"/>
</dbReference>
<dbReference type="EMBL" id="LN890946">
    <property type="protein sequence ID" value="CUS15496.1"/>
    <property type="molecule type" value="Genomic_DNA"/>
</dbReference>
<evidence type="ECO:0000259" key="6">
    <source>
        <dbReference type="Pfam" id="PF01494"/>
    </source>
</evidence>
<dbReference type="Gene3D" id="3.50.50.60">
    <property type="entry name" value="FAD/NAD(P)-binding domain"/>
    <property type="match status" value="1"/>
</dbReference>
<evidence type="ECO:0000256" key="4">
    <source>
        <dbReference type="ARBA" id="ARBA00023002"/>
    </source>
</evidence>
<evidence type="ECO:0000256" key="2">
    <source>
        <dbReference type="ARBA" id="ARBA00022630"/>
    </source>
</evidence>
<dbReference type="PRINTS" id="PR00420">
    <property type="entry name" value="RNGMNOXGNASE"/>
</dbReference>
<feature type="domain" description="Phenol hydroxylase-like C-terminal dimerisation" evidence="7">
    <location>
        <begin position="477"/>
        <end position="652"/>
    </location>
</feature>
<dbReference type="GO" id="GO:0016709">
    <property type="term" value="F:oxidoreductase activity, acting on paired donors, with incorporation or reduction of molecular oxygen, NAD(P)H as one donor, and incorporation of one atom of oxygen"/>
    <property type="evidence" value="ECO:0007669"/>
    <property type="project" value="UniProtKB-ARBA"/>
</dbReference>
<sequence>MQGFVQKSGRARTSRVSPAHLNALPRLTPPPPLPPTLPGGQEKYEVVIVGSGPAGIFASVLLARYGVTSLLTVDEKHSQAEIGHADGLQPRTLEVLQSLDLAHELLTQGCQFHEVGFWNAGPGNKGIVRTNRVPNISVPARFPHEITIHQGRIVKILNEDLERNGGRVQLGWKVIGFEIDEPAEEGGFPVVVRMIRAGKEGNGEERVVRCKYLFGADGARSVVRQGMGLQLEGDHTDHVWGVMDTVVKTPFPDIRRKCAIHSPEGSIMIIPRERISPKQAITRIYCQIEGEVERDQDVNKFRRKTDKPAIGDIKRIARERRKKTSAQQIQSQTKKVLSPYSIEFGEVEWWAAYQIGQRISPRFSQSDCHGTLRVHIAGDACHTHSPKAGQGMNVSMMDAYNFSWKVAHVLNGLTPPNVDLLSTYQYERLDIARQLIDFDRGFSKMFSGRIGDDHGLTHEQFQDAYAKMCGFTSGCGIEYQEGILVKNGRGPLKERGREVEYLTPGRRTVNAKVMRFCDGNPRDIQDDLPSTARYRILTLLPTSFKHSPDKYADLLTNLTSRIPSAFPPSMVEVLIFFPGERENLEWVDFPSSVKEESEWLVFGDGFRELYAAWGVHEEVGALAVVRPDGYVGAVAAVNEVAVVENWLGRVLAKVGTLGVRVPGSMQRSRP</sequence>
<protein>
    <recommendedName>
        <fullName evidence="10">FAD-binding domain-containing protein</fullName>
    </recommendedName>
</protein>
<dbReference type="SUPFAM" id="SSF54373">
    <property type="entry name" value="FAD-linked reductases, C-terminal domain"/>
    <property type="match status" value="1"/>
</dbReference>
<dbReference type="InterPro" id="IPR036188">
    <property type="entry name" value="FAD/NAD-bd_sf"/>
</dbReference>
<dbReference type="Pfam" id="PF01494">
    <property type="entry name" value="FAD_binding_3"/>
    <property type="match status" value="1"/>
</dbReference>
<evidence type="ECO:0008006" key="10">
    <source>
        <dbReference type="Google" id="ProtNLM"/>
    </source>
</evidence>
<organism evidence="8 9">
    <name type="scientific">Tuber aestivum</name>
    <name type="common">summer truffle</name>
    <dbReference type="NCBI Taxonomy" id="59557"/>
    <lineage>
        <taxon>Eukaryota</taxon>
        <taxon>Fungi</taxon>
        <taxon>Dikarya</taxon>
        <taxon>Ascomycota</taxon>
        <taxon>Pezizomycotina</taxon>
        <taxon>Pezizomycetes</taxon>
        <taxon>Pezizales</taxon>
        <taxon>Tuberaceae</taxon>
        <taxon>Tuber</taxon>
    </lineage>
</organism>
<proteinExistence type="inferred from homology"/>
<dbReference type="PANTHER" id="PTHR43004:SF15">
    <property type="entry name" value="MONOOXYGENASE, PUTATIVE (AFU_ORTHOLOGUE AFUA_6G03030)-RELATED"/>
    <property type="match status" value="1"/>
</dbReference>
<dbReference type="InterPro" id="IPR012941">
    <property type="entry name" value="Phe_hydrox_C_dim_dom"/>
</dbReference>
<keyword evidence="4" id="KW-0560">Oxidoreductase</keyword>
<evidence type="ECO:0000313" key="9">
    <source>
        <dbReference type="Proteomes" id="UP001412239"/>
    </source>
</evidence>
<feature type="domain" description="FAD-binding" evidence="6">
    <location>
        <begin position="44"/>
        <end position="438"/>
    </location>
</feature>
<dbReference type="AlphaFoldDB" id="A0A292Q6U5"/>
<evidence type="ECO:0000256" key="5">
    <source>
        <dbReference type="SAM" id="MobiDB-lite"/>
    </source>
</evidence>
<dbReference type="SUPFAM" id="SSF52833">
    <property type="entry name" value="Thioredoxin-like"/>
    <property type="match status" value="1"/>
</dbReference>
<comment type="similarity">
    <text evidence="1">Belongs to the PheA/TfdB FAD monooxygenase family.</text>
</comment>
<reference evidence="8" key="1">
    <citation type="submission" date="2015-10" db="EMBL/GenBank/DDBJ databases">
        <authorList>
            <person name="Regsiter A."/>
            <person name="william w."/>
        </authorList>
    </citation>
    <scope>NUCLEOTIDE SEQUENCE</scope>
    <source>
        <strain evidence="8">Montdore</strain>
    </source>
</reference>
<name>A0A292Q6U5_9PEZI</name>
<dbReference type="GO" id="GO:0071949">
    <property type="term" value="F:FAD binding"/>
    <property type="evidence" value="ECO:0007669"/>
    <property type="project" value="InterPro"/>
</dbReference>
<feature type="compositionally biased region" description="Pro residues" evidence="5">
    <location>
        <begin position="27"/>
        <end position="37"/>
    </location>
</feature>
<dbReference type="Gene3D" id="3.40.30.20">
    <property type="match status" value="1"/>
</dbReference>
<evidence type="ECO:0000313" key="8">
    <source>
        <dbReference type="EMBL" id="CUS15496.1"/>
    </source>
</evidence>
<evidence type="ECO:0000259" key="7">
    <source>
        <dbReference type="Pfam" id="PF07976"/>
    </source>
</evidence>
<dbReference type="Gene3D" id="3.30.9.10">
    <property type="entry name" value="D-Amino Acid Oxidase, subunit A, domain 2"/>
    <property type="match status" value="1"/>
</dbReference>
<dbReference type="Pfam" id="PF07976">
    <property type="entry name" value="Phe_hydrox_dim"/>
    <property type="match status" value="1"/>
</dbReference>
<dbReference type="PANTHER" id="PTHR43004">
    <property type="entry name" value="TRK SYSTEM POTASSIUM UPTAKE PROTEIN"/>
    <property type="match status" value="1"/>
</dbReference>
<dbReference type="InterPro" id="IPR036249">
    <property type="entry name" value="Thioredoxin-like_sf"/>
</dbReference>